<gene>
    <name evidence="3" type="ORF">GFD30_13190</name>
</gene>
<feature type="region of interest" description="Disordered" evidence="1">
    <location>
        <begin position="617"/>
        <end position="649"/>
    </location>
</feature>
<proteinExistence type="predicted"/>
<accession>A0A6L5G9X3</accession>
<dbReference type="Pfam" id="PF13687">
    <property type="entry name" value="DUF4153"/>
    <property type="match status" value="1"/>
</dbReference>
<feature type="region of interest" description="Disordered" evidence="1">
    <location>
        <begin position="1"/>
        <end position="103"/>
    </location>
</feature>
<dbReference type="EMBL" id="WIAO01000014">
    <property type="protein sequence ID" value="MQM26519.1"/>
    <property type="molecule type" value="Genomic_DNA"/>
</dbReference>
<keyword evidence="4" id="KW-1185">Reference proteome</keyword>
<protein>
    <submittedName>
        <fullName evidence="3">DUF4173 domain-containing protein</fullName>
    </submittedName>
</protein>
<keyword evidence="2" id="KW-0472">Membrane</keyword>
<feature type="transmembrane region" description="Helical" evidence="2">
    <location>
        <begin position="246"/>
        <end position="265"/>
    </location>
</feature>
<feature type="transmembrane region" description="Helical" evidence="2">
    <location>
        <begin position="412"/>
        <end position="436"/>
    </location>
</feature>
<dbReference type="Proteomes" id="UP000477750">
    <property type="component" value="Unassembled WGS sequence"/>
</dbReference>
<feature type="transmembrane region" description="Helical" evidence="2">
    <location>
        <begin position="149"/>
        <end position="170"/>
    </location>
</feature>
<feature type="compositionally biased region" description="Basic and acidic residues" evidence="1">
    <location>
        <begin position="622"/>
        <end position="637"/>
    </location>
</feature>
<feature type="transmembrane region" description="Helical" evidence="2">
    <location>
        <begin position="369"/>
        <end position="392"/>
    </location>
</feature>
<dbReference type="AlphaFoldDB" id="A0A6L5G9X3"/>
<reference evidence="3 4" key="1">
    <citation type="submission" date="2019-10" db="EMBL/GenBank/DDBJ databases">
        <title>Glycomyces albidus sp. nov., a novel actinomycete isolated from rhizosphere soil of wheat (Triticum aestivum L.).</title>
        <authorList>
            <person name="Qian L."/>
        </authorList>
    </citation>
    <scope>NUCLEOTIDE SEQUENCE [LARGE SCALE GENOMIC DNA]</scope>
    <source>
        <strain evidence="3 4">NEAU-7082</strain>
    </source>
</reference>
<name>A0A6L5G9X3_9ACTN</name>
<feature type="transmembrane region" description="Helical" evidence="2">
    <location>
        <begin position="206"/>
        <end position="234"/>
    </location>
</feature>
<evidence type="ECO:0000256" key="2">
    <source>
        <dbReference type="SAM" id="Phobius"/>
    </source>
</evidence>
<keyword evidence="2" id="KW-0812">Transmembrane</keyword>
<feature type="transmembrane region" description="Helical" evidence="2">
    <location>
        <begin position="448"/>
        <end position="469"/>
    </location>
</feature>
<feature type="transmembrane region" description="Helical" evidence="2">
    <location>
        <begin position="286"/>
        <end position="306"/>
    </location>
</feature>
<keyword evidence="2" id="KW-1133">Transmembrane helix</keyword>
<dbReference type="InterPro" id="IPR025291">
    <property type="entry name" value="DUF4153"/>
</dbReference>
<feature type="transmembrane region" description="Helical" evidence="2">
    <location>
        <begin position="509"/>
        <end position="528"/>
    </location>
</feature>
<feature type="transmembrane region" description="Helical" evidence="2">
    <location>
        <begin position="326"/>
        <end position="348"/>
    </location>
</feature>
<evidence type="ECO:0000313" key="4">
    <source>
        <dbReference type="Proteomes" id="UP000477750"/>
    </source>
</evidence>
<feature type="transmembrane region" description="Helical" evidence="2">
    <location>
        <begin position="481"/>
        <end position="502"/>
    </location>
</feature>
<dbReference type="RefSeq" id="WP_153025678.1">
    <property type="nucleotide sequence ID" value="NZ_WIAO01000014.1"/>
</dbReference>
<organism evidence="3 4">
    <name type="scientific">Glycomyces albidus</name>
    <dbReference type="NCBI Taxonomy" id="2656774"/>
    <lineage>
        <taxon>Bacteria</taxon>
        <taxon>Bacillati</taxon>
        <taxon>Actinomycetota</taxon>
        <taxon>Actinomycetes</taxon>
        <taxon>Glycomycetales</taxon>
        <taxon>Glycomycetaceae</taxon>
        <taxon>Glycomyces</taxon>
    </lineage>
</organism>
<feature type="transmembrane region" description="Helical" evidence="2">
    <location>
        <begin position="176"/>
        <end position="194"/>
    </location>
</feature>
<evidence type="ECO:0000313" key="3">
    <source>
        <dbReference type="EMBL" id="MQM26519.1"/>
    </source>
</evidence>
<comment type="caution">
    <text evidence="3">The sequence shown here is derived from an EMBL/GenBank/DDBJ whole genome shotgun (WGS) entry which is preliminary data.</text>
</comment>
<sequence>MSEPENSPAPGSEAADGHEARGEAQPAETPPAESAGNRETAGDAPAEHATPLDPDRRPDSSGPDEQPAQAPPHHEAQPPVQRDGHPTPPAPDRHAPPHHQAQPPVQQGVLVTAPQHPYAQQRQHQYYQQMAAQRPRTVLPNPRWHRPELSATQTAILLAGAVALFGAWSAFPNDGVGIGMSLFGIAMVAVPLAMSGEDVRSRLPGAVLVAALWSVAAIRDAGWVVALCTLAAFVLTPLALAPQHRIGGTLVAVCFGWLEGLAESFKWAGRGRRSADGANPGTVRMAWTAGVTVVLLLVFGGLFAAADSTFADLAARLLPDLDPVEVFLRLMLAVILFAVVLVWTYAAVVRPRWDGEEERGHRTVSRFELAVPLGALNLLFAVFIAVQLRVYFGGEEYVMKTSGLTFAEYARRGFWELSAVAVLVLAVIAIAAWLAPKRAKADRWTARVMLGLLALMSMAVVASAAYRMYTYTETFGLTRMRVWIFTVEFWLAVLFALVLVGCWKLRANWLPRAVLASGALTLLGLAAANPDALIARYNIDHDHKLDRYYLQQLSDDAVPEFAGLDDEDYACMLDGRWDSDDQDLMSWNLGYQRARGFLDDHPEGDSESCLQPSFDAYETEPDESRGGEDWGDEDRSGESGGESAEAWVPSGDLGPFWHWDTCARYDLGPVTELFGTSASGDRGVVSDDPSQYAEELDPALGQGNAVLHCGYYGPGTRYLMIETYDWGTLDAAVAGAASMRAADEADGFSAVTDIAEIDAEATAGYVAVVEGEVYQYTEVMENLVVVVTLSDSATDASARPICDDLASQSYAFFSEPA</sequence>
<evidence type="ECO:0000256" key="1">
    <source>
        <dbReference type="SAM" id="MobiDB-lite"/>
    </source>
</evidence>